<organism evidence="1 2">
    <name type="scientific">Larinioides sclopetarius</name>
    <dbReference type="NCBI Taxonomy" id="280406"/>
    <lineage>
        <taxon>Eukaryota</taxon>
        <taxon>Metazoa</taxon>
        <taxon>Ecdysozoa</taxon>
        <taxon>Arthropoda</taxon>
        <taxon>Chelicerata</taxon>
        <taxon>Arachnida</taxon>
        <taxon>Araneae</taxon>
        <taxon>Araneomorphae</taxon>
        <taxon>Entelegynae</taxon>
        <taxon>Araneoidea</taxon>
        <taxon>Araneidae</taxon>
        <taxon>Larinioides</taxon>
    </lineage>
</organism>
<accession>A0AAV1ZUY1</accession>
<reference evidence="1 2" key="1">
    <citation type="submission" date="2024-04" db="EMBL/GenBank/DDBJ databases">
        <authorList>
            <person name="Rising A."/>
            <person name="Reimegard J."/>
            <person name="Sonavane S."/>
            <person name="Akerstrom W."/>
            <person name="Nylinder S."/>
            <person name="Hedman E."/>
            <person name="Kallberg Y."/>
        </authorList>
    </citation>
    <scope>NUCLEOTIDE SEQUENCE [LARGE SCALE GENOMIC DNA]</scope>
</reference>
<comment type="caution">
    <text evidence="1">The sequence shown here is derived from an EMBL/GenBank/DDBJ whole genome shotgun (WGS) entry which is preliminary data.</text>
</comment>
<dbReference type="EMBL" id="CAXIEN010000084">
    <property type="protein sequence ID" value="CAL1275465.1"/>
    <property type="molecule type" value="Genomic_DNA"/>
</dbReference>
<name>A0AAV1ZUY1_9ARAC</name>
<dbReference type="AlphaFoldDB" id="A0AAV1ZUY1"/>
<proteinExistence type="predicted"/>
<gene>
    <name evidence="1" type="ORF">LARSCL_LOCUS8082</name>
</gene>
<evidence type="ECO:0000313" key="2">
    <source>
        <dbReference type="Proteomes" id="UP001497382"/>
    </source>
</evidence>
<dbReference type="Proteomes" id="UP001497382">
    <property type="component" value="Unassembled WGS sequence"/>
</dbReference>
<keyword evidence="2" id="KW-1185">Reference proteome</keyword>
<protein>
    <submittedName>
        <fullName evidence="1">Uncharacterized protein</fullName>
    </submittedName>
</protein>
<sequence>MNSDTGNLSSCQESRCLALTFKTLQDHNDVQSNPICDENFTDSQENSEINNEPLNEQTFLKPGSSLQIQTKFHASSKEFNVEHPTSKKLSNAYKRYINKRNLLLIGKKLNDPMMSNPQHRFENSGALNIKESQPTNKEFSVSNIEPTTPTIHERKRSQQDAFETIDNQPSNPRPPFLGQFYQENITSNDNFYLNSSDNELGRQESNYRKYTYHAKGSEGYLDHKYTNTNNSAFPNNYFENEAFLSMSQHRLKETITEHFSQQYQGNRNISESLRETYASQEYLPTLSDPVQSKIAQVACNDRCNLQSSTYPAENIFQREFNSSQSENLKRKMTIFAFQYSSNKAYQALNQQFLKDYELNHSLQKYQNPRLVSENLPDKFNVQNCLSRFTDLRDWRESNPTNTNEIMLAISRERNFEAGRDYFRHMFHNSGERNVPFCMQDLLFQNKTYRGTASENQYKQNFSYTTASKDILTLTTPVGNLNKIKPQPIDVRNSILYQRNEEPWCIMQSLFLRFPPGQFLNIHHMLFKL</sequence>
<evidence type="ECO:0000313" key="1">
    <source>
        <dbReference type="EMBL" id="CAL1275465.1"/>
    </source>
</evidence>